<reference evidence="2" key="1">
    <citation type="journal article" date="2023" name="Front. Plant Sci.">
        <title>Chromosomal-level genome assembly of Melastoma candidum provides insights into trichome evolution.</title>
        <authorList>
            <person name="Zhong Y."/>
            <person name="Wu W."/>
            <person name="Sun C."/>
            <person name="Zou P."/>
            <person name="Liu Y."/>
            <person name="Dai S."/>
            <person name="Zhou R."/>
        </authorList>
    </citation>
    <scope>NUCLEOTIDE SEQUENCE [LARGE SCALE GENOMIC DNA]</scope>
</reference>
<dbReference type="EMBL" id="CM042887">
    <property type="protein sequence ID" value="KAI4331539.1"/>
    <property type="molecule type" value="Genomic_DNA"/>
</dbReference>
<accession>A0ACB9N6Z1</accession>
<comment type="caution">
    <text evidence="1">The sequence shown here is derived from an EMBL/GenBank/DDBJ whole genome shotgun (WGS) entry which is preliminary data.</text>
</comment>
<gene>
    <name evidence="1" type="ORF">MLD38_029724</name>
</gene>
<keyword evidence="2" id="KW-1185">Reference proteome</keyword>
<sequence length="222" mass="24904">MRNAGSAGVCMMNEAWKNEQQPSFISFISSFLRDNSFRINSVPINPDLIFNCGGLSAAFVFVTAWDAHNASAVFSRIRKVSEEFAHLYVVVALRTKEHNDSFVRSYFKFEIQVGRPTFMPVLDPEMGFEKIVKIALALGACKQQDAIRKLKAERRQSIQRMDLFVGILTSIPSIDTHDTNSLHQALGSVEAIVRASQEAILEKTDLSPEKAHTIRRKNSAEL</sequence>
<proteinExistence type="predicted"/>
<protein>
    <submittedName>
        <fullName evidence="1">Uncharacterized protein</fullName>
    </submittedName>
</protein>
<dbReference type="Proteomes" id="UP001057402">
    <property type="component" value="Chromosome 8"/>
</dbReference>
<organism evidence="1 2">
    <name type="scientific">Melastoma candidum</name>
    <dbReference type="NCBI Taxonomy" id="119954"/>
    <lineage>
        <taxon>Eukaryota</taxon>
        <taxon>Viridiplantae</taxon>
        <taxon>Streptophyta</taxon>
        <taxon>Embryophyta</taxon>
        <taxon>Tracheophyta</taxon>
        <taxon>Spermatophyta</taxon>
        <taxon>Magnoliopsida</taxon>
        <taxon>eudicotyledons</taxon>
        <taxon>Gunneridae</taxon>
        <taxon>Pentapetalae</taxon>
        <taxon>rosids</taxon>
        <taxon>malvids</taxon>
        <taxon>Myrtales</taxon>
        <taxon>Melastomataceae</taxon>
        <taxon>Melastomatoideae</taxon>
        <taxon>Melastomateae</taxon>
        <taxon>Melastoma</taxon>
    </lineage>
</organism>
<evidence type="ECO:0000313" key="1">
    <source>
        <dbReference type="EMBL" id="KAI4331539.1"/>
    </source>
</evidence>
<name>A0ACB9N6Z1_9MYRT</name>
<evidence type="ECO:0000313" key="2">
    <source>
        <dbReference type="Proteomes" id="UP001057402"/>
    </source>
</evidence>